<evidence type="ECO:0000313" key="5">
    <source>
        <dbReference type="Proteomes" id="UP000032679"/>
    </source>
</evidence>
<evidence type="ECO:0000313" key="4">
    <source>
        <dbReference type="EMBL" id="GAN54354.1"/>
    </source>
</evidence>
<dbReference type="InterPro" id="IPR013108">
    <property type="entry name" value="Amidohydro_3"/>
</dbReference>
<protein>
    <submittedName>
        <fullName evidence="4">Cytosine deaminase-like protein</fullName>
    </submittedName>
</protein>
<dbReference type="STRING" id="1231623.Tasa_019_039"/>
<dbReference type="GO" id="GO:0004131">
    <property type="term" value="F:cytosine deaminase activity"/>
    <property type="evidence" value="ECO:0007669"/>
    <property type="project" value="TreeGrafter"/>
</dbReference>
<dbReference type="InterPro" id="IPR032466">
    <property type="entry name" value="Metal_Hydrolase"/>
</dbReference>
<dbReference type="CDD" id="cd01293">
    <property type="entry name" value="Bact_CD"/>
    <property type="match status" value="1"/>
</dbReference>
<dbReference type="RefSeq" id="WP_048848896.1">
    <property type="nucleotide sequence ID" value="NZ_BALE01000019.1"/>
</dbReference>
<feature type="domain" description="Amidohydrolase 3" evidence="3">
    <location>
        <begin position="213"/>
        <end position="426"/>
    </location>
</feature>
<sequence length="438" mass="47244">MPLPDFTTSLPTPYTLGDARVPACLLPAEVARDAAVEQGWARVDLGIADGVIASVAPSGRAPAMLPVLDMSGRITLPTFVDLHTHLDKGHIWDRAPNPDGTHAGAAMTVARDRQANWSAQDVSRRFGFGLACAYAHGTSAIRTHLDSYEIEQARISWGVFADMRATWADRIALQAVCMARIDAYGGPDGRELVSLVARHDGLLGGILRLPPGQEAALDAHLDTLFRLAAEHGLDIDLHVDETGDPAADGLDRVARAALRNRFTGQISCGHCCALSVQPDHAMHETMARVRDAGITIITLPMVNLYLQDRIAGRTPRWRGITPVQELSAAGIDVIAASDNCRDPFFMFGDHDMMETFREFVRIGHLDADIADRIAHVSHMPARSMGHTAHIAPGASADLVLCNAASSDQLLARPQSDRKVLRAGRPIVTTPPDYDLLSA</sequence>
<dbReference type="OrthoDB" id="9815027at2"/>
<proteinExistence type="predicted"/>
<organism evidence="4 5">
    <name type="scientific">Tanticharoenia sakaeratensis NBRC 103193</name>
    <dbReference type="NCBI Taxonomy" id="1231623"/>
    <lineage>
        <taxon>Bacteria</taxon>
        <taxon>Pseudomonadati</taxon>
        <taxon>Pseudomonadota</taxon>
        <taxon>Alphaproteobacteria</taxon>
        <taxon>Acetobacterales</taxon>
        <taxon>Acetobacteraceae</taxon>
        <taxon>Tanticharoenia</taxon>
    </lineage>
</organism>
<gene>
    <name evidence="4" type="ORF">Tasa_019_039</name>
</gene>
<dbReference type="Proteomes" id="UP000032679">
    <property type="component" value="Unassembled WGS sequence"/>
</dbReference>
<dbReference type="Pfam" id="PF07969">
    <property type="entry name" value="Amidohydro_3"/>
    <property type="match status" value="1"/>
</dbReference>
<dbReference type="PANTHER" id="PTHR32027:SF0">
    <property type="entry name" value="CYTOSINE DEAMINASE"/>
    <property type="match status" value="1"/>
</dbReference>
<keyword evidence="2" id="KW-0378">Hydrolase</keyword>
<keyword evidence="1" id="KW-0479">Metal-binding</keyword>
<evidence type="ECO:0000256" key="1">
    <source>
        <dbReference type="ARBA" id="ARBA00022723"/>
    </source>
</evidence>
<evidence type="ECO:0000256" key="2">
    <source>
        <dbReference type="ARBA" id="ARBA00022801"/>
    </source>
</evidence>
<dbReference type="EMBL" id="BALE01000019">
    <property type="protein sequence ID" value="GAN54354.1"/>
    <property type="molecule type" value="Genomic_DNA"/>
</dbReference>
<dbReference type="GO" id="GO:0006209">
    <property type="term" value="P:cytosine catabolic process"/>
    <property type="evidence" value="ECO:0007669"/>
    <property type="project" value="TreeGrafter"/>
</dbReference>
<dbReference type="InterPro" id="IPR011059">
    <property type="entry name" value="Metal-dep_hydrolase_composite"/>
</dbReference>
<dbReference type="Gene3D" id="3.20.20.140">
    <property type="entry name" value="Metal-dependent hydrolases"/>
    <property type="match status" value="1"/>
</dbReference>
<dbReference type="SUPFAM" id="SSF51338">
    <property type="entry name" value="Composite domain of metallo-dependent hydrolases"/>
    <property type="match status" value="1"/>
</dbReference>
<comment type="caution">
    <text evidence="4">The sequence shown here is derived from an EMBL/GenBank/DDBJ whole genome shotgun (WGS) entry which is preliminary data.</text>
</comment>
<dbReference type="InterPro" id="IPR052349">
    <property type="entry name" value="Metallo-hydrolase_Enzymes"/>
</dbReference>
<dbReference type="NCBIfam" id="NF005759">
    <property type="entry name" value="PRK07583.1"/>
    <property type="match status" value="1"/>
</dbReference>
<dbReference type="PANTHER" id="PTHR32027">
    <property type="entry name" value="CYTOSINE DEAMINASE"/>
    <property type="match status" value="1"/>
</dbReference>
<keyword evidence="5" id="KW-1185">Reference proteome</keyword>
<dbReference type="Gene3D" id="2.30.40.10">
    <property type="entry name" value="Urease, subunit C, domain 1"/>
    <property type="match status" value="1"/>
</dbReference>
<reference evidence="4 5" key="1">
    <citation type="submission" date="2012-10" db="EMBL/GenBank/DDBJ databases">
        <title>Genome sequencing of Tanticharoenia sakaeratensis NBRC 103193.</title>
        <authorList>
            <person name="Azuma Y."/>
            <person name="Hadano H."/>
            <person name="Hirakawa H."/>
            <person name="Matsushita K."/>
        </authorList>
    </citation>
    <scope>NUCLEOTIDE SEQUENCE [LARGE SCALE GENOMIC DNA]</scope>
    <source>
        <strain evidence="4 5">NBRC 103193</strain>
    </source>
</reference>
<accession>A0A0D6ML19</accession>
<dbReference type="FunFam" id="3.20.20.140:FF:000019">
    <property type="entry name" value="Cytosine deaminase"/>
    <property type="match status" value="1"/>
</dbReference>
<dbReference type="AlphaFoldDB" id="A0A0D6ML19"/>
<dbReference type="GO" id="GO:0035888">
    <property type="term" value="F:isoguanine deaminase activity"/>
    <property type="evidence" value="ECO:0007669"/>
    <property type="project" value="TreeGrafter"/>
</dbReference>
<name>A0A0D6ML19_9PROT</name>
<dbReference type="SUPFAM" id="SSF51556">
    <property type="entry name" value="Metallo-dependent hydrolases"/>
    <property type="match status" value="1"/>
</dbReference>
<evidence type="ECO:0000259" key="3">
    <source>
        <dbReference type="Pfam" id="PF07969"/>
    </source>
</evidence>
<dbReference type="GO" id="GO:0046872">
    <property type="term" value="F:metal ion binding"/>
    <property type="evidence" value="ECO:0007669"/>
    <property type="project" value="UniProtKB-KW"/>
</dbReference>